<name>A0A0S4LAG8_9BACT</name>
<keyword evidence="2" id="KW-1185">Reference proteome</keyword>
<proteinExistence type="predicted"/>
<gene>
    <name evidence="1" type="ORF">COMA2_180071</name>
</gene>
<organism evidence="1 2">
    <name type="scientific">Candidatus Nitrospira nitrificans</name>
    <dbReference type="NCBI Taxonomy" id="1742973"/>
    <lineage>
        <taxon>Bacteria</taxon>
        <taxon>Pseudomonadati</taxon>
        <taxon>Nitrospirota</taxon>
        <taxon>Nitrospiria</taxon>
        <taxon>Nitrospirales</taxon>
        <taxon>Nitrospiraceae</taxon>
        <taxon>Nitrospira</taxon>
    </lineage>
</organism>
<dbReference type="AlphaFoldDB" id="A0A0S4LAG8"/>
<evidence type="ECO:0000313" key="2">
    <source>
        <dbReference type="Proteomes" id="UP000198736"/>
    </source>
</evidence>
<accession>A0A0S4LAG8</accession>
<dbReference type="STRING" id="1742973.COMA2_180071"/>
<reference evidence="2" key="1">
    <citation type="submission" date="2015-10" db="EMBL/GenBank/DDBJ databases">
        <authorList>
            <person name="Luecker S."/>
            <person name="Luecker S."/>
        </authorList>
    </citation>
    <scope>NUCLEOTIDE SEQUENCE [LARGE SCALE GENOMIC DNA]</scope>
</reference>
<protein>
    <submittedName>
        <fullName evidence="1">Uncharacterized protein</fullName>
    </submittedName>
</protein>
<sequence length="58" mass="6499">MGSFYEGEGIAGELIISGRGTGSRQKAMGRPSYCLTARLSFFSTLLTLLWRRPEEPFR</sequence>
<evidence type="ECO:0000313" key="1">
    <source>
        <dbReference type="EMBL" id="CUS34721.1"/>
    </source>
</evidence>
<dbReference type="Proteomes" id="UP000198736">
    <property type="component" value="Unassembled WGS sequence"/>
</dbReference>
<dbReference type="EMBL" id="CZPZ01000010">
    <property type="protein sequence ID" value="CUS34721.1"/>
    <property type="molecule type" value="Genomic_DNA"/>
</dbReference>